<sequence length="454" mass="51914">MFQLLHFIAITVILLFMVYFLYLDHKNQKANLSYPSLLITIGIGFTFFGVALGLMDFNTDDPTASLATLVNGIKTAFWGSFTGVFASIILKFHALLFLKENDAELKGDEQLKIFYQEHTTLVNQTKLFDKIYESINQNNNNLIQAIQDFGVNLDQKNKMNMAEMLTSINSSLNGIEQIQRSTQGHIAGEISELRSEFVMFAQKQAEMNTDIFIQALETAIQRFNDNLTDSLGENFRQLNQSVNRLVEWQDKYANQIEQQTDKYHAIAEQVEQVKNAFSDILRNTDIFNSAIQQMEIALESIDYKNAEFNQRIESFYGGLDAKIIDIENTRQLMEKGFNSLELQLNQSKQLSEQIFSEINSFLTDSHNNALNSQKQSLQHAQQMREHMNVTFNQTQKQLSDGLSTIETKLQQTLNQSLITLAQQLGSLSTKFAQDYEPITVNLKRVIDSIDRGVR</sequence>
<dbReference type="Proteomes" id="UP000240957">
    <property type="component" value="Unassembled WGS sequence"/>
</dbReference>
<keyword evidence="5" id="KW-1185">Reference proteome</keyword>
<evidence type="ECO:0000313" key="5">
    <source>
        <dbReference type="Proteomes" id="UP001595455"/>
    </source>
</evidence>
<reference evidence="3 4" key="2">
    <citation type="submission" date="2018-08" db="EMBL/GenBank/DDBJ databases">
        <title>The draft genome of Acinetobacter sichuanensis strain WCHAc060041.</title>
        <authorList>
            <person name="Qin J."/>
            <person name="Feng Y."/>
            <person name="Zong Z."/>
        </authorList>
    </citation>
    <scope>NUCLEOTIDE SEQUENCE [LARGE SCALE GENOMIC DNA]</scope>
    <source>
        <strain evidence="3 4">WCHAc060041</strain>
    </source>
</reference>
<dbReference type="AlphaFoldDB" id="A0A371YN27"/>
<reference evidence="5" key="3">
    <citation type="journal article" date="2019" name="Int. J. Syst. Evol. Microbiol.">
        <title>The Global Catalogue of Microorganisms (GCM) 10K type strain sequencing project: providing services to taxonomists for standard genome sequencing and annotation.</title>
        <authorList>
            <consortium name="The Broad Institute Genomics Platform"/>
            <consortium name="The Broad Institute Genome Sequencing Center for Infectious Disease"/>
            <person name="Wu L."/>
            <person name="Ma J."/>
        </authorList>
    </citation>
    <scope>NUCLEOTIDE SEQUENCE [LARGE SCALE GENOMIC DNA]</scope>
    <source>
        <strain evidence="5">KCTC 62575</strain>
    </source>
</reference>
<evidence type="ECO:0000313" key="4">
    <source>
        <dbReference type="Proteomes" id="UP000240957"/>
    </source>
</evidence>
<reference evidence="2" key="1">
    <citation type="journal article" date="2014" name="Int. J. Syst. Evol. Microbiol.">
        <title>Complete genome of a new Firmicutes species belonging to the dominant human colonic microbiota ('Ruminococcus bicirculans') reveals two chromosomes and a selective capacity to utilize plant glucans.</title>
        <authorList>
            <consortium name="NISC Comparative Sequencing Program"/>
            <person name="Wegmann U."/>
            <person name="Louis P."/>
            <person name="Goesmann A."/>
            <person name="Henrissat B."/>
            <person name="Duncan S.H."/>
            <person name="Flint H.J."/>
        </authorList>
    </citation>
    <scope>NUCLEOTIDE SEQUENCE</scope>
    <source>
        <strain evidence="2">KCTC 62575</strain>
    </source>
</reference>
<comment type="caution">
    <text evidence="3">The sequence shown here is derived from an EMBL/GenBank/DDBJ whole genome shotgun (WGS) entry which is preliminary data.</text>
</comment>
<organism evidence="3 4">
    <name type="scientific">Acinetobacter sichuanensis</name>
    <dbReference type="NCBI Taxonomy" id="2136183"/>
    <lineage>
        <taxon>Bacteria</taxon>
        <taxon>Pseudomonadati</taxon>
        <taxon>Pseudomonadota</taxon>
        <taxon>Gammaproteobacteria</taxon>
        <taxon>Moraxellales</taxon>
        <taxon>Moraxellaceae</taxon>
        <taxon>Acinetobacter</taxon>
    </lineage>
</organism>
<name>A0A371YN27_9GAMM</name>
<feature type="transmembrane region" description="Helical" evidence="1">
    <location>
        <begin position="6"/>
        <end position="23"/>
    </location>
</feature>
<evidence type="ECO:0000313" key="3">
    <source>
        <dbReference type="EMBL" id="RFC82869.1"/>
    </source>
</evidence>
<reference evidence="2" key="4">
    <citation type="submission" date="2024-09" db="EMBL/GenBank/DDBJ databases">
        <authorList>
            <person name="Sun Q."/>
            <person name="Mori K."/>
        </authorList>
    </citation>
    <scope>NUCLEOTIDE SEQUENCE</scope>
    <source>
        <strain evidence="2">KCTC 62575</strain>
    </source>
</reference>
<dbReference type="EMBL" id="JBHRSF010000034">
    <property type="protein sequence ID" value="MFC2995640.1"/>
    <property type="molecule type" value="Genomic_DNA"/>
</dbReference>
<dbReference type="EMBL" id="PYIX02000025">
    <property type="protein sequence ID" value="RFC82869.1"/>
    <property type="molecule type" value="Genomic_DNA"/>
</dbReference>
<evidence type="ECO:0000313" key="2">
    <source>
        <dbReference type="EMBL" id="MFC2995640.1"/>
    </source>
</evidence>
<gene>
    <name evidence="2" type="ORF">ACFODO_10235</name>
    <name evidence="3" type="ORF">C9E89_014195</name>
</gene>
<evidence type="ECO:0008006" key="6">
    <source>
        <dbReference type="Google" id="ProtNLM"/>
    </source>
</evidence>
<feature type="transmembrane region" description="Helical" evidence="1">
    <location>
        <begin position="35"/>
        <end position="55"/>
    </location>
</feature>
<accession>A0A371YN27</accession>
<feature type="transmembrane region" description="Helical" evidence="1">
    <location>
        <begin position="75"/>
        <end position="98"/>
    </location>
</feature>
<dbReference type="OrthoDB" id="9798009at2"/>
<keyword evidence="1" id="KW-1133">Transmembrane helix</keyword>
<protein>
    <recommendedName>
        <fullName evidence="6">MotA/TolQ/ExbB proton channel domain-containing protein</fullName>
    </recommendedName>
</protein>
<keyword evidence="1" id="KW-0472">Membrane</keyword>
<proteinExistence type="predicted"/>
<dbReference type="RefSeq" id="WP_107009011.1">
    <property type="nucleotide sequence ID" value="NZ_JBHRSF010000034.1"/>
</dbReference>
<evidence type="ECO:0000256" key="1">
    <source>
        <dbReference type="SAM" id="Phobius"/>
    </source>
</evidence>
<keyword evidence="1" id="KW-0812">Transmembrane</keyword>
<dbReference type="Proteomes" id="UP001595455">
    <property type="component" value="Unassembled WGS sequence"/>
</dbReference>